<feature type="transmembrane region" description="Helical" evidence="9">
    <location>
        <begin position="175"/>
        <end position="198"/>
    </location>
</feature>
<keyword evidence="6" id="KW-0769">Symport</keyword>
<organism evidence="10 11">
    <name type="scientific">Luteolibacter ambystomatis</name>
    <dbReference type="NCBI Taxonomy" id="2824561"/>
    <lineage>
        <taxon>Bacteria</taxon>
        <taxon>Pseudomonadati</taxon>
        <taxon>Verrucomicrobiota</taxon>
        <taxon>Verrucomicrobiia</taxon>
        <taxon>Verrucomicrobiales</taxon>
        <taxon>Verrucomicrobiaceae</taxon>
        <taxon>Luteolibacter</taxon>
    </lineage>
</organism>
<keyword evidence="11" id="KW-1185">Reference proteome</keyword>
<dbReference type="KEGG" id="lamb:KBB96_05525"/>
<feature type="transmembrane region" description="Helical" evidence="9">
    <location>
        <begin position="6"/>
        <end position="24"/>
    </location>
</feature>
<dbReference type="GO" id="GO:0015293">
    <property type="term" value="F:symporter activity"/>
    <property type="evidence" value="ECO:0007669"/>
    <property type="project" value="UniProtKB-KW"/>
</dbReference>
<feature type="transmembrane region" description="Helical" evidence="9">
    <location>
        <begin position="62"/>
        <end position="82"/>
    </location>
</feature>
<keyword evidence="1" id="KW-0813">Transport</keyword>
<evidence type="ECO:0000256" key="2">
    <source>
        <dbReference type="ARBA" id="ARBA00022475"/>
    </source>
</evidence>
<accession>A0A975J1K8</accession>
<evidence type="ECO:0000256" key="1">
    <source>
        <dbReference type="ARBA" id="ARBA00022448"/>
    </source>
</evidence>
<keyword evidence="3" id="KW-0997">Cell inner membrane</keyword>
<keyword evidence="8 9" id="KW-0472">Membrane</keyword>
<dbReference type="EMBL" id="CP073100">
    <property type="protein sequence ID" value="QUE52350.1"/>
    <property type="molecule type" value="Genomic_DNA"/>
</dbReference>
<protein>
    <submittedName>
        <fullName evidence="10">L-rhamnose/proton symporter RhaT</fullName>
    </submittedName>
</protein>
<evidence type="ECO:0000256" key="9">
    <source>
        <dbReference type="SAM" id="Phobius"/>
    </source>
</evidence>
<evidence type="ECO:0000256" key="7">
    <source>
        <dbReference type="ARBA" id="ARBA00022989"/>
    </source>
</evidence>
<dbReference type="GO" id="GO:0015153">
    <property type="term" value="F:rhamnose transmembrane transporter activity"/>
    <property type="evidence" value="ECO:0007669"/>
    <property type="project" value="InterPro"/>
</dbReference>
<dbReference type="GO" id="GO:0016020">
    <property type="term" value="C:membrane"/>
    <property type="evidence" value="ECO:0007669"/>
    <property type="project" value="InterPro"/>
</dbReference>
<evidence type="ECO:0000256" key="4">
    <source>
        <dbReference type="ARBA" id="ARBA00022597"/>
    </source>
</evidence>
<dbReference type="Proteomes" id="UP000676169">
    <property type="component" value="Chromosome"/>
</dbReference>
<gene>
    <name evidence="10" type="primary">rhaT</name>
    <name evidence="10" type="ORF">KBB96_05525</name>
</gene>
<keyword evidence="2" id="KW-1003">Cell membrane</keyword>
<keyword evidence="7 9" id="KW-1133">Transmembrane helix</keyword>
<evidence type="ECO:0000256" key="6">
    <source>
        <dbReference type="ARBA" id="ARBA00022847"/>
    </source>
</evidence>
<feature type="transmembrane region" description="Helical" evidence="9">
    <location>
        <begin position="94"/>
        <end position="115"/>
    </location>
</feature>
<dbReference type="NCBIfam" id="NF010024">
    <property type="entry name" value="PRK13499.1-4"/>
    <property type="match status" value="1"/>
</dbReference>
<feature type="transmembrane region" description="Helical" evidence="9">
    <location>
        <begin position="218"/>
        <end position="245"/>
    </location>
</feature>
<reference evidence="10" key="1">
    <citation type="submission" date="2021-04" db="EMBL/GenBank/DDBJ databases">
        <title>Luteolibacter sp. 32A isolated from the skin of an Anderson's salamander (Ambystoma andersonii).</title>
        <authorList>
            <person name="Spergser J."/>
            <person name="Busse H.-J."/>
        </authorList>
    </citation>
    <scope>NUCLEOTIDE SEQUENCE</scope>
    <source>
        <strain evidence="10">32A</strain>
    </source>
</reference>
<dbReference type="Pfam" id="PF06379">
    <property type="entry name" value="RhaT"/>
    <property type="match status" value="2"/>
</dbReference>
<evidence type="ECO:0000313" key="11">
    <source>
        <dbReference type="Proteomes" id="UP000676169"/>
    </source>
</evidence>
<evidence type="ECO:0000313" key="10">
    <source>
        <dbReference type="EMBL" id="QUE52350.1"/>
    </source>
</evidence>
<keyword evidence="4" id="KW-0762">Sugar transport</keyword>
<keyword evidence="5 9" id="KW-0812">Transmembrane</keyword>
<feature type="transmembrane region" description="Helical" evidence="9">
    <location>
        <begin position="370"/>
        <end position="391"/>
    </location>
</feature>
<feature type="transmembrane region" description="Helical" evidence="9">
    <location>
        <begin position="135"/>
        <end position="154"/>
    </location>
</feature>
<evidence type="ECO:0000256" key="5">
    <source>
        <dbReference type="ARBA" id="ARBA00022692"/>
    </source>
</evidence>
<feature type="transmembrane region" description="Helical" evidence="9">
    <location>
        <begin position="308"/>
        <end position="328"/>
    </location>
</feature>
<feature type="transmembrane region" description="Helical" evidence="9">
    <location>
        <begin position="36"/>
        <end position="56"/>
    </location>
</feature>
<feature type="transmembrane region" description="Helical" evidence="9">
    <location>
        <begin position="340"/>
        <end position="358"/>
    </location>
</feature>
<sequence>MNPLIGVVYHWLGGLASASFYIPYRGVKSWSWETYWLVGGFFSWIIAPMGLASLLVPDLWSVIAAAPSKVLWLAYFFGLMWGIGGLTFGLTMRYLGIALGMAVALGFCAAFGTLVPPMFEDGKFAELLAHASGRTILAGVAACLAGIGVSGMAGMSKERELSPEQKAATVKEFNFGKGMLVATFSGIMSSCFAFGLAAGKPIGELAKASLLTHGGSDLWQNLPVLVVVLWGGFTTNFIWCVILNLKNRSGAEYLNLRRTAVAEVSAAEGVMLSNAAEETSVRDSSAASHGGQAGPSTHTGPAPLLRNYFFSAIAGVTWYLQFFFYSMGETKMGKYGFSSWTLHMASIIIFSTLWGIMLKEWKGTSKRTHLLIGLGLAVLVGSTMIVGWGNYLGAQSAGH</sequence>
<evidence type="ECO:0000256" key="3">
    <source>
        <dbReference type="ARBA" id="ARBA00022519"/>
    </source>
</evidence>
<dbReference type="AlphaFoldDB" id="A0A975J1K8"/>
<name>A0A975J1K8_9BACT</name>
<dbReference type="RefSeq" id="WP_211633251.1">
    <property type="nucleotide sequence ID" value="NZ_CP073100.1"/>
</dbReference>
<proteinExistence type="predicted"/>
<evidence type="ECO:0000256" key="8">
    <source>
        <dbReference type="ARBA" id="ARBA00023136"/>
    </source>
</evidence>
<dbReference type="InterPro" id="IPR004673">
    <property type="entry name" value="L-rhamnose-proton_sym_RhaT"/>
</dbReference>